<feature type="non-terminal residue" evidence="1">
    <location>
        <position position="55"/>
    </location>
</feature>
<evidence type="ECO:0000313" key="2">
    <source>
        <dbReference type="Proteomes" id="UP000335636"/>
    </source>
</evidence>
<keyword evidence="2" id="KW-1185">Reference proteome</keyword>
<organism evidence="1 2">
    <name type="scientific">Marmota monax</name>
    <name type="common">Woodchuck</name>
    <dbReference type="NCBI Taxonomy" id="9995"/>
    <lineage>
        <taxon>Eukaryota</taxon>
        <taxon>Metazoa</taxon>
        <taxon>Chordata</taxon>
        <taxon>Craniata</taxon>
        <taxon>Vertebrata</taxon>
        <taxon>Euteleostomi</taxon>
        <taxon>Mammalia</taxon>
        <taxon>Eutheria</taxon>
        <taxon>Euarchontoglires</taxon>
        <taxon>Glires</taxon>
        <taxon>Rodentia</taxon>
        <taxon>Sciuromorpha</taxon>
        <taxon>Sciuridae</taxon>
        <taxon>Xerinae</taxon>
        <taxon>Marmotini</taxon>
        <taxon>Marmota</taxon>
    </lineage>
</organism>
<gene>
    <name evidence="1" type="ORF">MONAX_5E005487</name>
</gene>
<evidence type="ECO:0000313" key="1">
    <source>
        <dbReference type="EMBL" id="VTJ88233.1"/>
    </source>
</evidence>
<dbReference type="Proteomes" id="UP000335636">
    <property type="component" value="Unassembled WGS sequence"/>
</dbReference>
<name>A0A5E4D274_MARMO</name>
<accession>A0A5E4D274</accession>
<dbReference type="EMBL" id="CABDUW010002876">
    <property type="protein sequence ID" value="VTJ88233.1"/>
    <property type="molecule type" value="Genomic_DNA"/>
</dbReference>
<sequence length="55" mass="6435">LEYFNSRYLQKILLREYDQPKSSIVLLYEKLERKHAIELAEAGQLTHTPSSTSLL</sequence>
<protein>
    <submittedName>
        <fullName evidence="1">Uncharacterized protein</fullName>
    </submittedName>
</protein>
<proteinExistence type="predicted"/>
<reference evidence="1" key="1">
    <citation type="submission" date="2019-04" db="EMBL/GenBank/DDBJ databases">
        <authorList>
            <person name="Alioto T."/>
            <person name="Alioto T."/>
        </authorList>
    </citation>
    <scope>NUCLEOTIDE SEQUENCE [LARGE SCALE GENOMIC DNA]</scope>
</reference>
<comment type="caution">
    <text evidence="1">The sequence shown here is derived from an EMBL/GenBank/DDBJ whole genome shotgun (WGS) entry which is preliminary data.</text>
</comment>
<feature type="non-terminal residue" evidence="1">
    <location>
        <position position="1"/>
    </location>
</feature>
<dbReference type="AlphaFoldDB" id="A0A5E4D274"/>